<reference evidence="20 21" key="1">
    <citation type="submission" date="2013-12" db="EMBL/GenBank/DDBJ databases">
        <authorList>
            <consortium name="DOE Joint Genome Institute"/>
            <person name="Muyzer G."/>
            <person name="Huntemann M."/>
            <person name="Han J."/>
            <person name="Chen A."/>
            <person name="Kyrpides N."/>
            <person name="Mavromatis K."/>
            <person name="Markowitz V."/>
            <person name="Palaniappan K."/>
            <person name="Ivanova N."/>
            <person name="Schaumberg A."/>
            <person name="Pati A."/>
            <person name="Liolios K."/>
            <person name="Nordberg H.P."/>
            <person name="Cantor M.N."/>
            <person name="Hua S.X."/>
            <person name="Woyke T."/>
        </authorList>
    </citation>
    <scope>NUCLEOTIDE SEQUENCE [LARGE SCALE GENOMIC DNA]</scope>
    <source>
        <strain evidence="20 21">ARh 1</strain>
    </source>
</reference>
<proteinExistence type="inferred from homology"/>
<evidence type="ECO:0000256" key="18">
    <source>
        <dbReference type="ARBA" id="ARBA00049504"/>
    </source>
</evidence>
<dbReference type="Pfam" id="PF02654">
    <property type="entry name" value="CobS"/>
    <property type="match status" value="1"/>
</dbReference>
<evidence type="ECO:0000256" key="1">
    <source>
        <dbReference type="ARBA" id="ARBA00001946"/>
    </source>
</evidence>
<dbReference type="STRING" id="713585.THITH_14955"/>
<dbReference type="PANTHER" id="PTHR34148">
    <property type="entry name" value="ADENOSYLCOBINAMIDE-GDP RIBAZOLETRANSFERASE"/>
    <property type="match status" value="1"/>
</dbReference>
<comment type="function">
    <text evidence="14 19">Joins adenosylcobinamide-GDP and alpha-ribazole to generate adenosylcobalamin (Ado-cobalamin). Also synthesizes adenosylcobalamin 5'-phosphate from adenosylcobinamide-GDP and alpha-ribazole 5'-phosphate.</text>
</comment>
<evidence type="ECO:0000256" key="9">
    <source>
        <dbReference type="ARBA" id="ARBA00022679"/>
    </source>
</evidence>
<keyword evidence="21" id="KW-1185">Reference proteome</keyword>
<evidence type="ECO:0000256" key="16">
    <source>
        <dbReference type="ARBA" id="ARBA00032853"/>
    </source>
</evidence>
<evidence type="ECO:0000256" key="6">
    <source>
        <dbReference type="ARBA" id="ARBA00015850"/>
    </source>
</evidence>
<organism evidence="20 21">
    <name type="scientific">Thioalkalivibrio paradoxus ARh 1</name>
    <dbReference type="NCBI Taxonomy" id="713585"/>
    <lineage>
        <taxon>Bacteria</taxon>
        <taxon>Pseudomonadati</taxon>
        <taxon>Pseudomonadota</taxon>
        <taxon>Gammaproteobacteria</taxon>
        <taxon>Chromatiales</taxon>
        <taxon>Ectothiorhodospiraceae</taxon>
        <taxon>Thioalkalivibrio</taxon>
    </lineage>
</organism>
<keyword evidence="12 19" id="KW-1133">Transmembrane helix</keyword>
<feature type="transmembrane region" description="Helical" evidence="19">
    <location>
        <begin position="141"/>
        <end position="160"/>
    </location>
</feature>
<dbReference type="HOGENOM" id="CLU_057426_3_1_6"/>
<evidence type="ECO:0000256" key="14">
    <source>
        <dbReference type="ARBA" id="ARBA00025228"/>
    </source>
</evidence>
<evidence type="ECO:0000256" key="7">
    <source>
        <dbReference type="ARBA" id="ARBA00022475"/>
    </source>
</evidence>
<comment type="cofactor">
    <cofactor evidence="1 19">
        <name>Mg(2+)</name>
        <dbReference type="ChEBI" id="CHEBI:18420"/>
    </cofactor>
</comment>
<dbReference type="PANTHER" id="PTHR34148:SF1">
    <property type="entry name" value="ADENOSYLCOBINAMIDE-GDP RIBAZOLETRANSFERASE"/>
    <property type="match status" value="1"/>
</dbReference>
<feature type="transmembrane region" description="Helical" evidence="19">
    <location>
        <begin position="225"/>
        <end position="246"/>
    </location>
</feature>
<evidence type="ECO:0000256" key="5">
    <source>
        <dbReference type="ARBA" id="ARBA00013200"/>
    </source>
</evidence>
<dbReference type="EC" id="2.7.8.26" evidence="5 19"/>
<evidence type="ECO:0000256" key="11">
    <source>
        <dbReference type="ARBA" id="ARBA00022842"/>
    </source>
</evidence>
<feature type="transmembrane region" description="Helical" evidence="19">
    <location>
        <begin position="180"/>
        <end position="213"/>
    </location>
</feature>
<dbReference type="GO" id="GO:0009236">
    <property type="term" value="P:cobalamin biosynthetic process"/>
    <property type="evidence" value="ECO:0007669"/>
    <property type="project" value="UniProtKB-UniRule"/>
</dbReference>
<dbReference type="RefSeq" id="WP_006747093.1">
    <property type="nucleotide sequence ID" value="NZ_CP007029.1"/>
</dbReference>
<keyword evidence="8 19" id="KW-0169">Cobalamin biosynthesis</keyword>
<comment type="similarity">
    <text evidence="4 19">Belongs to the CobS family.</text>
</comment>
<evidence type="ECO:0000256" key="19">
    <source>
        <dbReference type="HAMAP-Rule" id="MF_00719"/>
    </source>
</evidence>
<evidence type="ECO:0000256" key="17">
    <source>
        <dbReference type="ARBA" id="ARBA00048623"/>
    </source>
</evidence>
<feature type="transmembrane region" description="Helical" evidence="19">
    <location>
        <begin position="40"/>
        <end position="58"/>
    </location>
</feature>
<evidence type="ECO:0000256" key="2">
    <source>
        <dbReference type="ARBA" id="ARBA00004651"/>
    </source>
</evidence>
<keyword evidence="9 19" id="KW-0808">Transferase</keyword>
<keyword evidence="13 19" id="KW-0472">Membrane</keyword>
<gene>
    <name evidence="19" type="primary">cobS</name>
    <name evidence="20" type="ORF">THITH_14955</name>
</gene>
<evidence type="ECO:0000256" key="12">
    <source>
        <dbReference type="ARBA" id="ARBA00022989"/>
    </source>
</evidence>
<evidence type="ECO:0000256" key="10">
    <source>
        <dbReference type="ARBA" id="ARBA00022692"/>
    </source>
</evidence>
<comment type="subcellular location">
    <subcellularLocation>
        <location evidence="2 19">Cell membrane</location>
        <topology evidence="2 19">Multi-pass membrane protein</topology>
    </subcellularLocation>
</comment>
<keyword evidence="10 19" id="KW-0812">Transmembrane</keyword>
<dbReference type="UniPathway" id="UPA00148">
    <property type="reaction ID" value="UER00238"/>
</dbReference>
<dbReference type="AlphaFoldDB" id="W0DL94"/>
<dbReference type="GO" id="GO:0008818">
    <property type="term" value="F:cobalamin 5'-phosphate synthase activity"/>
    <property type="evidence" value="ECO:0007669"/>
    <property type="project" value="UniProtKB-UniRule"/>
</dbReference>
<comment type="pathway">
    <text evidence="3 19">Cofactor biosynthesis; adenosylcobalamin biosynthesis; adenosylcobalamin from cob(II)yrinate a,c-diamide: step 7/7.</text>
</comment>
<evidence type="ECO:0000313" key="20">
    <source>
        <dbReference type="EMBL" id="AHE99364.1"/>
    </source>
</evidence>
<evidence type="ECO:0000256" key="15">
    <source>
        <dbReference type="ARBA" id="ARBA00032605"/>
    </source>
</evidence>
<dbReference type="EMBL" id="CP007029">
    <property type="protein sequence ID" value="AHE99364.1"/>
    <property type="molecule type" value="Genomic_DNA"/>
</dbReference>
<evidence type="ECO:0000256" key="13">
    <source>
        <dbReference type="ARBA" id="ARBA00023136"/>
    </source>
</evidence>
<evidence type="ECO:0000256" key="4">
    <source>
        <dbReference type="ARBA" id="ARBA00010561"/>
    </source>
</evidence>
<sequence length="247" mass="26561">MNPLVREARRLVLASQFLTRLPAPRLRNVSEAELLASTHWFPLVGLVIGALMAAAGFAGSMLDPWLGALAVLTLGVWITGALHLDGLADVTDGLGAAHGRPERQLEAMRDPHIGSLGAVAVTLLLAGKLVLLMLLLREGQWLALLLVPAWARLGTLYWVATVPPLAAGMGERFAWRSRRLPMLAWLILLAPLSWWLSPWLLLAPGVMLAWAAFLRHRVGGMTGDGLGAGVELTEVALLLILVVGALW</sequence>
<evidence type="ECO:0000313" key="21">
    <source>
        <dbReference type="Proteomes" id="UP000005289"/>
    </source>
</evidence>
<feature type="transmembrane region" description="Helical" evidence="19">
    <location>
        <begin position="65"/>
        <end position="84"/>
    </location>
</feature>
<accession>W0DL94</accession>
<evidence type="ECO:0000256" key="3">
    <source>
        <dbReference type="ARBA" id="ARBA00004663"/>
    </source>
</evidence>
<comment type="catalytic activity">
    <reaction evidence="18 19">
        <text>alpha-ribazole 5'-phosphate + adenosylcob(III)inamide-GDP = adenosylcob(III)alamin 5'-phosphate + GMP + H(+)</text>
        <dbReference type="Rhea" id="RHEA:23560"/>
        <dbReference type="ChEBI" id="CHEBI:15378"/>
        <dbReference type="ChEBI" id="CHEBI:57918"/>
        <dbReference type="ChEBI" id="CHEBI:58115"/>
        <dbReference type="ChEBI" id="CHEBI:60487"/>
        <dbReference type="ChEBI" id="CHEBI:60493"/>
        <dbReference type="EC" id="2.7.8.26"/>
    </reaction>
</comment>
<keyword evidence="11 19" id="KW-0460">Magnesium</keyword>
<dbReference type="InterPro" id="IPR003805">
    <property type="entry name" value="CobS"/>
</dbReference>
<keyword evidence="7 19" id="KW-1003">Cell membrane</keyword>
<dbReference type="KEGG" id="tti:THITH_14955"/>
<comment type="catalytic activity">
    <reaction evidence="17 19">
        <text>alpha-ribazole + adenosylcob(III)inamide-GDP = adenosylcob(III)alamin + GMP + H(+)</text>
        <dbReference type="Rhea" id="RHEA:16049"/>
        <dbReference type="ChEBI" id="CHEBI:10329"/>
        <dbReference type="ChEBI" id="CHEBI:15378"/>
        <dbReference type="ChEBI" id="CHEBI:18408"/>
        <dbReference type="ChEBI" id="CHEBI:58115"/>
        <dbReference type="ChEBI" id="CHEBI:60487"/>
        <dbReference type="EC" id="2.7.8.26"/>
    </reaction>
</comment>
<name>W0DL94_9GAMM</name>
<dbReference type="NCBIfam" id="TIGR00317">
    <property type="entry name" value="cobS"/>
    <property type="match status" value="1"/>
</dbReference>
<evidence type="ECO:0000256" key="8">
    <source>
        <dbReference type="ARBA" id="ARBA00022573"/>
    </source>
</evidence>
<dbReference type="OrthoDB" id="9794626at2"/>
<dbReference type="GO" id="GO:0051073">
    <property type="term" value="F:adenosylcobinamide-GDP ribazoletransferase activity"/>
    <property type="evidence" value="ECO:0007669"/>
    <property type="project" value="UniProtKB-UniRule"/>
</dbReference>
<dbReference type="HAMAP" id="MF_00719">
    <property type="entry name" value="CobS"/>
    <property type="match status" value="1"/>
</dbReference>
<dbReference type="Proteomes" id="UP000005289">
    <property type="component" value="Chromosome"/>
</dbReference>
<feature type="transmembrane region" description="Helical" evidence="19">
    <location>
        <begin position="113"/>
        <end position="134"/>
    </location>
</feature>
<dbReference type="GO" id="GO:0005886">
    <property type="term" value="C:plasma membrane"/>
    <property type="evidence" value="ECO:0007669"/>
    <property type="project" value="UniProtKB-SubCell"/>
</dbReference>
<protein>
    <recommendedName>
        <fullName evidence="6 19">Adenosylcobinamide-GDP ribazoletransferase</fullName>
        <ecNumber evidence="5 19">2.7.8.26</ecNumber>
    </recommendedName>
    <alternativeName>
        <fullName evidence="16 19">Cobalamin synthase</fullName>
    </alternativeName>
    <alternativeName>
        <fullName evidence="15 19">Cobalamin-5'-phosphate synthase</fullName>
    </alternativeName>
</protein>